<keyword evidence="5" id="KW-0970">Cilium biogenesis/degradation</keyword>
<feature type="compositionally biased region" description="Basic and acidic residues" evidence="8">
    <location>
        <begin position="114"/>
        <end position="166"/>
    </location>
</feature>
<dbReference type="PANTHER" id="PTHR15431">
    <property type="entry name" value="FGFR1 ONCOGENE PARTNER/LISH DOMAIN-CONTAINING PROTEIN"/>
    <property type="match status" value="1"/>
</dbReference>
<sequence length="215" mass="24516">MKSSGEYERIETDVRAAVVKAFEGSLPKPTTSLSGDSWVLASLIREFLVFHGFAATAKCLNGEAGLPDVDLGRQFLCREAGVPHDKMQDEIPLLYHLLNVSKTIEGKPITMAGAEREREREMARKEREARERDMEREVTAEREREAEELREAERERQRQRQRDRDISASLSLSMSGTDRERERERERESMSVSARDTAVSVSEPEGEGEEMDLDE</sequence>
<comment type="caution">
    <text evidence="10">The sequence shown here is derived from an EMBL/GenBank/DDBJ whole genome shotgun (WGS) entry which is preliminary data.</text>
</comment>
<dbReference type="InterPro" id="IPR006594">
    <property type="entry name" value="LisH"/>
</dbReference>
<keyword evidence="7" id="KW-0966">Cell projection</keyword>
<keyword evidence="4" id="KW-0963">Cytoplasm</keyword>
<evidence type="ECO:0000256" key="4">
    <source>
        <dbReference type="ARBA" id="ARBA00022490"/>
    </source>
</evidence>
<protein>
    <recommendedName>
        <fullName evidence="9">FGFR1 oncogene partner (FOP) N-terminal dimerisation domain-containing protein</fullName>
    </recommendedName>
</protein>
<accession>A0A9K3CVI7</accession>
<evidence type="ECO:0000256" key="6">
    <source>
        <dbReference type="ARBA" id="ARBA00023212"/>
    </source>
</evidence>
<feature type="compositionally biased region" description="Basic and acidic residues" evidence="8">
    <location>
        <begin position="177"/>
        <end position="189"/>
    </location>
</feature>
<dbReference type="EMBL" id="BDIP01001303">
    <property type="protein sequence ID" value="GIQ84093.1"/>
    <property type="molecule type" value="Genomic_DNA"/>
</dbReference>
<dbReference type="GO" id="GO:0034453">
    <property type="term" value="P:microtubule anchoring"/>
    <property type="evidence" value="ECO:0007669"/>
    <property type="project" value="InterPro"/>
</dbReference>
<evidence type="ECO:0000256" key="7">
    <source>
        <dbReference type="ARBA" id="ARBA00023273"/>
    </source>
</evidence>
<comment type="subcellular location">
    <subcellularLocation>
        <location evidence="1">Cytoplasm</location>
        <location evidence="1">Cytoskeleton</location>
        <location evidence="1">Cilium basal body</location>
    </subcellularLocation>
    <subcellularLocation>
        <location evidence="2">Cytoplasm</location>
        <location evidence="2">Cytoskeleton</location>
        <location evidence="2">Microtubule organizing center</location>
        <location evidence="2">Centrosome</location>
    </subcellularLocation>
</comment>
<keyword evidence="11" id="KW-1185">Reference proteome</keyword>
<evidence type="ECO:0000313" key="10">
    <source>
        <dbReference type="EMBL" id="GIQ84093.1"/>
    </source>
</evidence>
<feature type="domain" description="FGFR1 oncogene partner (FOP) N-terminal dimerisation" evidence="9">
    <location>
        <begin position="38"/>
        <end position="98"/>
    </location>
</feature>
<dbReference type="PROSITE" id="PS50896">
    <property type="entry name" value="LISH"/>
    <property type="match status" value="1"/>
</dbReference>
<dbReference type="GO" id="GO:0005813">
    <property type="term" value="C:centrosome"/>
    <property type="evidence" value="ECO:0007669"/>
    <property type="project" value="UniProtKB-SubCell"/>
</dbReference>
<dbReference type="AlphaFoldDB" id="A0A9K3CVI7"/>
<dbReference type="PANTHER" id="PTHR15431:SF4">
    <property type="entry name" value="PROTEIN TONNEAU 1B"/>
    <property type="match status" value="1"/>
</dbReference>
<reference evidence="10 11" key="1">
    <citation type="journal article" date="2018" name="PLoS ONE">
        <title>The draft genome of Kipferlia bialata reveals reductive genome evolution in fornicate parasites.</title>
        <authorList>
            <person name="Tanifuji G."/>
            <person name="Takabayashi S."/>
            <person name="Kume K."/>
            <person name="Takagi M."/>
            <person name="Nakayama T."/>
            <person name="Kamikawa R."/>
            <person name="Inagaki Y."/>
            <person name="Hashimoto T."/>
        </authorList>
    </citation>
    <scope>NUCLEOTIDE SEQUENCE [LARGE SCALE GENOMIC DNA]</scope>
    <source>
        <strain evidence="10">NY0173</strain>
    </source>
</reference>
<feature type="compositionally biased region" description="Acidic residues" evidence="8">
    <location>
        <begin position="204"/>
        <end position="215"/>
    </location>
</feature>
<keyword evidence="6" id="KW-0206">Cytoskeleton</keyword>
<evidence type="ECO:0000256" key="3">
    <source>
        <dbReference type="ARBA" id="ARBA00005385"/>
    </source>
</evidence>
<dbReference type="InterPro" id="IPR018993">
    <property type="entry name" value="FOP_dimerisation-dom_N"/>
</dbReference>
<evidence type="ECO:0000313" key="11">
    <source>
        <dbReference type="Proteomes" id="UP000265618"/>
    </source>
</evidence>
<dbReference type="OrthoDB" id="5970631at2759"/>
<gene>
    <name evidence="10" type="ORF">KIPB_005530</name>
</gene>
<dbReference type="GO" id="GO:0030030">
    <property type="term" value="P:cell projection organization"/>
    <property type="evidence" value="ECO:0007669"/>
    <property type="project" value="UniProtKB-KW"/>
</dbReference>
<name>A0A9K3CVI7_9EUKA</name>
<dbReference type="Proteomes" id="UP000265618">
    <property type="component" value="Unassembled WGS sequence"/>
</dbReference>
<proteinExistence type="inferred from homology"/>
<evidence type="ECO:0000256" key="8">
    <source>
        <dbReference type="SAM" id="MobiDB-lite"/>
    </source>
</evidence>
<evidence type="ECO:0000256" key="5">
    <source>
        <dbReference type="ARBA" id="ARBA00022794"/>
    </source>
</evidence>
<dbReference type="Gene3D" id="1.20.960.40">
    <property type="match status" value="1"/>
</dbReference>
<comment type="similarity">
    <text evidence="3">Belongs to the CEP43 family.</text>
</comment>
<organism evidence="10 11">
    <name type="scientific">Kipferlia bialata</name>
    <dbReference type="NCBI Taxonomy" id="797122"/>
    <lineage>
        <taxon>Eukaryota</taxon>
        <taxon>Metamonada</taxon>
        <taxon>Carpediemonas-like organisms</taxon>
        <taxon>Kipferlia</taxon>
    </lineage>
</organism>
<dbReference type="Pfam" id="PF09398">
    <property type="entry name" value="FOP_dimer"/>
    <property type="match status" value="1"/>
</dbReference>
<evidence type="ECO:0000256" key="1">
    <source>
        <dbReference type="ARBA" id="ARBA00004120"/>
    </source>
</evidence>
<evidence type="ECO:0000256" key="2">
    <source>
        <dbReference type="ARBA" id="ARBA00004300"/>
    </source>
</evidence>
<evidence type="ECO:0000259" key="9">
    <source>
        <dbReference type="Pfam" id="PF09398"/>
    </source>
</evidence>
<feature type="region of interest" description="Disordered" evidence="8">
    <location>
        <begin position="109"/>
        <end position="215"/>
    </location>
</feature>